<dbReference type="InterPro" id="IPR011650">
    <property type="entry name" value="Peptidase_M20_dimer"/>
</dbReference>
<dbReference type="Gene3D" id="3.30.70.360">
    <property type="match status" value="1"/>
</dbReference>
<protein>
    <recommendedName>
        <fullName evidence="4">Peptidase M20 dimerisation domain-containing protein</fullName>
    </recommendedName>
</protein>
<comment type="similarity">
    <text evidence="2">Belongs to the peptidase M20A family.</text>
</comment>
<dbReference type="Proteomes" id="UP000566819">
    <property type="component" value="Unassembled WGS sequence"/>
</dbReference>
<dbReference type="Gene3D" id="3.40.630.10">
    <property type="entry name" value="Zn peptidases"/>
    <property type="match status" value="1"/>
</dbReference>
<name>A0A8H4RX37_9HELO</name>
<dbReference type="PANTHER" id="PTHR11014:SF63">
    <property type="entry name" value="METALLOPEPTIDASE, PUTATIVE (AFU_ORTHOLOGUE AFUA_6G09600)-RELATED"/>
    <property type="match status" value="1"/>
</dbReference>
<sequence length="558" mass="60703">MMDLFSRVFSKDLLTCKSTFNAILTLGHLRQSRFVVRGVPRCQLAIQLAKLGVLRDGLSSFGEDVAYRQAFRYGSKSIRKAESGVERERHPAITITATITATTHFPTSILKTQPFQPPIFARCRWLLLLFSSGAMALSDPSGVSELIASHHPSLSQYEDLYRTLHANPELSEQEVWTAAVIAAKIEKFDGFEVHTGIGGHGVVGVFRNGTGKTVLIRAELDALPLEERTDLPYASFKRMLDSRDNVEKPVMHACGHDMHMTAVLAATELLLSCRAAWSGTLVILFQGHEESGSGAQAMVDDGLYDPARHNIPRPDVMFAGHTMPRKAGIISTRKGVFNSAANSFRVTVFGRGGHGSRPHHTIDAVVLASSIVMKLQGIVSRETNPQDAVVVTVGSLQAGDSENVIADKAILKINARSLTNESRASVKAAIKRIIQGECLTAGCAELPLIEETTSFPLLYNDEAVTDVVENEFKRHFGNRFEEATVSMGSEDFGNLGPSPGCFWNIGCIDANEWDEALANGKLAKIPGNHSAGFKPVIQPTLFAAMESYALATLAFLKK</sequence>
<evidence type="ECO:0000256" key="1">
    <source>
        <dbReference type="ARBA" id="ARBA00006153"/>
    </source>
</evidence>
<dbReference type="NCBIfam" id="TIGR01891">
    <property type="entry name" value="amidohydrolases"/>
    <property type="match status" value="1"/>
</dbReference>
<keyword evidence="6" id="KW-1185">Reference proteome</keyword>
<dbReference type="InterPro" id="IPR002933">
    <property type="entry name" value="Peptidase_M20"/>
</dbReference>
<dbReference type="OrthoDB" id="6119954at2759"/>
<evidence type="ECO:0000256" key="2">
    <source>
        <dbReference type="ARBA" id="ARBA00006247"/>
    </source>
</evidence>
<evidence type="ECO:0000259" key="4">
    <source>
        <dbReference type="Pfam" id="PF07687"/>
    </source>
</evidence>
<comment type="caution">
    <text evidence="5">The sequence shown here is derived from an EMBL/GenBank/DDBJ whole genome shotgun (WGS) entry which is preliminary data.</text>
</comment>
<organism evidence="5 6">
    <name type="scientific">Cudoniella acicularis</name>
    <dbReference type="NCBI Taxonomy" id="354080"/>
    <lineage>
        <taxon>Eukaryota</taxon>
        <taxon>Fungi</taxon>
        <taxon>Dikarya</taxon>
        <taxon>Ascomycota</taxon>
        <taxon>Pezizomycotina</taxon>
        <taxon>Leotiomycetes</taxon>
        <taxon>Helotiales</taxon>
        <taxon>Tricladiaceae</taxon>
        <taxon>Cudoniella</taxon>
    </lineage>
</organism>
<dbReference type="InterPro" id="IPR017439">
    <property type="entry name" value="Amidohydrolase"/>
</dbReference>
<feature type="domain" description="Peptidase M20 dimerisation" evidence="4">
    <location>
        <begin position="342"/>
        <end position="437"/>
    </location>
</feature>
<dbReference type="SUPFAM" id="SSF53187">
    <property type="entry name" value="Zn-dependent exopeptidases"/>
    <property type="match status" value="1"/>
</dbReference>
<evidence type="ECO:0000313" key="6">
    <source>
        <dbReference type="Proteomes" id="UP000566819"/>
    </source>
</evidence>
<dbReference type="SUPFAM" id="SSF55031">
    <property type="entry name" value="Bacterial exopeptidase dimerisation domain"/>
    <property type="match status" value="1"/>
</dbReference>
<gene>
    <name evidence="5" type="ORF">G7Y89_g1034</name>
</gene>
<keyword evidence="3" id="KW-0378">Hydrolase</keyword>
<accession>A0A8H4RX37</accession>
<dbReference type="GO" id="GO:0016787">
    <property type="term" value="F:hydrolase activity"/>
    <property type="evidence" value="ECO:0007669"/>
    <property type="project" value="UniProtKB-KW"/>
</dbReference>
<dbReference type="EMBL" id="JAAMPI010000038">
    <property type="protein sequence ID" value="KAF4637036.1"/>
    <property type="molecule type" value="Genomic_DNA"/>
</dbReference>
<dbReference type="Pfam" id="PF01546">
    <property type="entry name" value="Peptidase_M20"/>
    <property type="match status" value="1"/>
</dbReference>
<dbReference type="InterPro" id="IPR036264">
    <property type="entry name" value="Bact_exopeptidase_dim_dom"/>
</dbReference>
<comment type="similarity">
    <text evidence="1">Belongs to the peptidase M20 family.</text>
</comment>
<reference evidence="5 6" key="1">
    <citation type="submission" date="2020-03" db="EMBL/GenBank/DDBJ databases">
        <title>Draft Genome Sequence of Cudoniella acicularis.</title>
        <authorList>
            <person name="Buettner E."/>
            <person name="Kellner H."/>
        </authorList>
    </citation>
    <scope>NUCLEOTIDE SEQUENCE [LARGE SCALE GENOMIC DNA]</scope>
    <source>
        <strain evidence="5 6">DSM 108380</strain>
    </source>
</reference>
<dbReference type="FunFam" id="3.30.70.360:FF:000001">
    <property type="entry name" value="N-acetyldiaminopimelate deacetylase"/>
    <property type="match status" value="1"/>
</dbReference>
<dbReference type="AlphaFoldDB" id="A0A8H4RX37"/>
<proteinExistence type="inferred from homology"/>
<dbReference type="Pfam" id="PF07687">
    <property type="entry name" value="M20_dimer"/>
    <property type="match status" value="1"/>
</dbReference>
<dbReference type="PANTHER" id="PTHR11014">
    <property type="entry name" value="PEPTIDASE M20 FAMILY MEMBER"/>
    <property type="match status" value="1"/>
</dbReference>
<evidence type="ECO:0000313" key="5">
    <source>
        <dbReference type="EMBL" id="KAF4637036.1"/>
    </source>
</evidence>
<evidence type="ECO:0000256" key="3">
    <source>
        <dbReference type="ARBA" id="ARBA00022801"/>
    </source>
</evidence>